<keyword evidence="1" id="KW-0812">Transmembrane</keyword>
<evidence type="ECO:0000313" key="3">
    <source>
        <dbReference type="Proteomes" id="UP000313359"/>
    </source>
</evidence>
<feature type="transmembrane region" description="Helical" evidence="1">
    <location>
        <begin position="71"/>
        <end position="92"/>
    </location>
</feature>
<evidence type="ECO:0000313" key="2">
    <source>
        <dbReference type="EMBL" id="RPD63889.1"/>
    </source>
</evidence>
<protein>
    <submittedName>
        <fullName evidence="2">Uncharacterized protein</fullName>
    </submittedName>
</protein>
<keyword evidence="1" id="KW-0472">Membrane</keyword>
<evidence type="ECO:0000256" key="1">
    <source>
        <dbReference type="SAM" id="Phobius"/>
    </source>
</evidence>
<proteinExistence type="predicted"/>
<dbReference type="Proteomes" id="UP000313359">
    <property type="component" value="Unassembled WGS sequence"/>
</dbReference>
<dbReference type="EMBL" id="ML122255">
    <property type="protein sequence ID" value="RPD63889.1"/>
    <property type="molecule type" value="Genomic_DNA"/>
</dbReference>
<accession>A0A5C2SL53</accession>
<name>A0A5C2SL53_9APHY</name>
<feature type="transmembrane region" description="Helical" evidence="1">
    <location>
        <begin position="218"/>
        <end position="241"/>
    </location>
</feature>
<feature type="transmembrane region" description="Helical" evidence="1">
    <location>
        <begin position="190"/>
        <end position="212"/>
    </location>
</feature>
<sequence>MRSIQWSRSLPRYRELDPINTAIPLCMHKTIKTVDPRCTVTQEDQNEADDKARKKAMDELVGSWMDRLQQISIITTFFAAMESQLVGSTLPVNPTRSTYVNQVANAALTGALVMHVFAAILAFLAAFFLIRYKLAVAKQKDVESGMAETPESTMDPGMPKIFSSSPHLEQVGPFRRGEPPTHLLDHCHTLCMCLAMMGFILSFAGLICFTYSRLAWSGAIFASGCMVVCFVLSLLAFFWPASSAHRRGRK</sequence>
<reference evidence="2" key="1">
    <citation type="journal article" date="2018" name="Genome Biol. Evol.">
        <title>Genomics and development of Lentinus tigrinus, a white-rot wood-decaying mushroom with dimorphic fruiting bodies.</title>
        <authorList>
            <person name="Wu B."/>
            <person name="Xu Z."/>
            <person name="Knudson A."/>
            <person name="Carlson A."/>
            <person name="Chen N."/>
            <person name="Kovaka S."/>
            <person name="LaButti K."/>
            <person name="Lipzen A."/>
            <person name="Pennachio C."/>
            <person name="Riley R."/>
            <person name="Schakwitz W."/>
            <person name="Umezawa K."/>
            <person name="Ohm R.A."/>
            <person name="Grigoriev I.V."/>
            <person name="Nagy L.G."/>
            <person name="Gibbons J."/>
            <person name="Hibbett D."/>
        </authorList>
    </citation>
    <scope>NUCLEOTIDE SEQUENCE [LARGE SCALE GENOMIC DNA]</scope>
    <source>
        <strain evidence="2">ALCF2SS1-6</strain>
    </source>
</reference>
<dbReference type="OrthoDB" id="2653987at2759"/>
<gene>
    <name evidence="2" type="ORF">L227DRAFT_365173</name>
</gene>
<dbReference type="AlphaFoldDB" id="A0A5C2SL53"/>
<keyword evidence="1" id="KW-1133">Transmembrane helix</keyword>
<keyword evidence="3" id="KW-1185">Reference proteome</keyword>
<organism evidence="2 3">
    <name type="scientific">Lentinus tigrinus ALCF2SS1-6</name>
    <dbReference type="NCBI Taxonomy" id="1328759"/>
    <lineage>
        <taxon>Eukaryota</taxon>
        <taxon>Fungi</taxon>
        <taxon>Dikarya</taxon>
        <taxon>Basidiomycota</taxon>
        <taxon>Agaricomycotina</taxon>
        <taxon>Agaricomycetes</taxon>
        <taxon>Polyporales</taxon>
        <taxon>Polyporaceae</taxon>
        <taxon>Lentinus</taxon>
    </lineage>
</organism>
<feature type="transmembrane region" description="Helical" evidence="1">
    <location>
        <begin position="112"/>
        <end position="130"/>
    </location>
</feature>